<dbReference type="Proteomes" id="UP000227088">
    <property type="component" value="Unassembled WGS sequence"/>
</dbReference>
<sequence>MIKSLHHILLTALGLSIGLLPFSSAHSAQLVIVIDDIGNNYARGNAMVELDAPLTLAFLPHTPYASRLANKAYQQHKEIILHAPMENTVKAALGPGALTQDLSEAEFKQTLKKAIGSIPHIQGINNHMGSALTQNKQAMSWVMEVLKQQQLYFIDSLTSPNSVAFQQAKQLGLPSLKR</sequence>
<dbReference type="SUPFAM" id="SSF88713">
    <property type="entry name" value="Glycoside hydrolase/deacetylase"/>
    <property type="match status" value="1"/>
</dbReference>
<evidence type="ECO:0008006" key="4">
    <source>
        <dbReference type="Google" id="ProtNLM"/>
    </source>
</evidence>
<feature type="non-terminal residue" evidence="2">
    <location>
        <position position="178"/>
    </location>
</feature>
<dbReference type="Gene3D" id="3.20.20.370">
    <property type="entry name" value="Glycoside hydrolase/deacetylase"/>
    <property type="match status" value="1"/>
</dbReference>
<dbReference type="PANTHER" id="PTHR30105">
    <property type="entry name" value="UNCHARACTERIZED YIBQ-RELATED"/>
    <property type="match status" value="1"/>
</dbReference>
<accession>A0A1Y5HQS4</accession>
<dbReference type="InterPro" id="IPR011330">
    <property type="entry name" value="Glyco_hydro/deAcase_b/a-brl"/>
</dbReference>
<dbReference type="EMBL" id="MABE01000537">
    <property type="protein sequence ID" value="OUS39638.1"/>
    <property type="molecule type" value="Genomic_DNA"/>
</dbReference>
<proteinExistence type="predicted"/>
<dbReference type="PANTHER" id="PTHR30105:SF2">
    <property type="entry name" value="DIVERGENT POLYSACCHARIDE DEACETYLASE SUPERFAMILY"/>
    <property type="match status" value="1"/>
</dbReference>
<protein>
    <recommendedName>
        <fullName evidence="4">Divergent polysaccharide deacetylase family protein</fullName>
    </recommendedName>
</protein>
<feature type="signal peptide" evidence="1">
    <location>
        <begin position="1"/>
        <end position="27"/>
    </location>
</feature>
<dbReference type="CDD" id="cd10936">
    <property type="entry name" value="CE4_DAC2"/>
    <property type="match status" value="1"/>
</dbReference>
<comment type="caution">
    <text evidence="2">The sequence shown here is derived from an EMBL/GenBank/DDBJ whole genome shotgun (WGS) entry which is preliminary data.</text>
</comment>
<evidence type="ECO:0000256" key="1">
    <source>
        <dbReference type="SAM" id="SignalP"/>
    </source>
</evidence>
<organism evidence="2 3">
    <name type="scientific">Oleispira antarctica</name>
    <dbReference type="NCBI Taxonomy" id="188908"/>
    <lineage>
        <taxon>Bacteria</taxon>
        <taxon>Pseudomonadati</taxon>
        <taxon>Pseudomonadota</taxon>
        <taxon>Gammaproteobacteria</taxon>
        <taxon>Oceanospirillales</taxon>
        <taxon>Oceanospirillaceae</taxon>
        <taxon>Oleispira</taxon>
    </lineage>
</organism>
<evidence type="ECO:0000313" key="3">
    <source>
        <dbReference type="Proteomes" id="UP000227088"/>
    </source>
</evidence>
<dbReference type="GO" id="GO:0005975">
    <property type="term" value="P:carbohydrate metabolic process"/>
    <property type="evidence" value="ECO:0007669"/>
    <property type="project" value="InterPro"/>
</dbReference>
<dbReference type="Pfam" id="PF04748">
    <property type="entry name" value="Polysacc_deac_2"/>
    <property type="match status" value="1"/>
</dbReference>
<feature type="chain" id="PRO_5012011831" description="Divergent polysaccharide deacetylase family protein" evidence="1">
    <location>
        <begin position="28"/>
        <end position="178"/>
    </location>
</feature>
<dbReference type="AlphaFoldDB" id="A0A1Y5HQS4"/>
<reference evidence="3" key="1">
    <citation type="journal article" date="2017" name="Proc. Natl. Acad. Sci. U.S.A.">
        <title>Simulation of Deepwater Horizon oil plume reveals substrate specialization within a complex community of hydrocarbon degraders.</title>
        <authorList>
            <person name="Hu P."/>
            <person name="Dubinsky E.A."/>
            <person name="Probst A.J."/>
            <person name="Wang J."/>
            <person name="Sieber C.M.K."/>
            <person name="Tom L.M."/>
            <person name="Gardinali P."/>
            <person name="Banfield J.F."/>
            <person name="Atlas R.M."/>
            <person name="Andersen G.L."/>
        </authorList>
    </citation>
    <scope>NUCLEOTIDE SEQUENCE [LARGE SCALE GENOMIC DNA]</scope>
</reference>
<name>A0A1Y5HQS4_OLEAN</name>
<keyword evidence="1" id="KW-0732">Signal</keyword>
<gene>
    <name evidence="2" type="ORF">A9R00_09310</name>
</gene>
<dbReference type="InterPro" id="IPR006837">
    <property type="entry name" value="Divergent_DAC"/>
</dbReference>
<evidence type="ECO:0000313" key="2">
    <source>
        <dbReference type="EMBL" id="OUS39638.1"/>
    </source>
</evidence>